<evidence type="ECO:0000256" key="1">
    <source>
        <dbReference type="RuleBase" id="RU365086"/>
    </source>
</evidence>
<comment type="pathway">
    <text evidence="1">Nucleotide-sugar biosynthesis; UDP-N-acetyl-alpha-D-glucosamine biosynthesis; N-acetyl-alpha-D-glucosamine 1-phosphate from alpha-D-glucosamine 6-phosphate (route I): step 1/2.</text>
</comment>
<dbReference type="PROSITE" id="PS50003">
    <property type="entry name" value="PH_DOMAIN"/>
    <property type="match status" value="1"/>
</dbReference>
<comment type="catalytic activity">
    <reaction evidence="1">
        <text>D-glucosamine 6-phosphate + acetyl-CoA = N-acetyl-D-glucosamine 6-phosphate + CoA + H(+)</text>
        <dbReference type="Rhea" id="RHEA:10292"/>
        <dbReference type="ChEBI" id="CHEBI:15378"/>
        <dbReference type="ChEBI" id="CHEBI:57287"/>
        <dbReference type="ChEBI" id="CHEBI:57288"/>
        <dbReference type="ChEBI" id="CHEBI:57513"/>
        <dbReference type="ChEBI" id="CHEBI:58725"/>
        <dbReference type="EC" id="2.3.1.4"/>
    </reaction>
</comment>
<dbReference type="PANTHER" id="PTHR13355">
    <property type="entry name" value="GLUCOSAMINE 6-PHOSPHATE N-ACETYLTRANSFERASE"/>
    <property type="match status" value="1"/>
</dbReference>
<dbReference type="OrthoDB" id="6134017at2759"/>
<dbReference type="FunFam" id="2.30.29.30:FF:000027">
    <property type="entry name" value="Non-specific serine/threonine protein kinase"/>
    <property type="match status" value="1"/>
</dbReference>
<dbReference type="AlphaFoldDB" id="A0A8B8E0Q2"/>
<evidence type="ECO:0000313" key="3">
    <source>
        <dbReference type="Proteomes" id="UP000694844"/>
    </source>
</evidence>
<dbReference type="Gene3D" id="3.40.630.30">
    <property type="match status" value="1"/>
</dbReference>
<reference evidence="4" key="1">
    <citation type="submission" date="2025-08" db="UniProtKB">
        <authorList>
            <consortium name="RefSeq"/>
        </authorList>
    </citation>
    <scope>IDENTIFICATION</scope>
    <source>
        <tissue evidence="4">Whole sample</tissue>
    </source>
</reference>
<dbReference type="Proteomes" id="UP000694844">
    <property type="component" value="Chromosome 4"/>
</dbReference>
<dbReference type="Pfam" id="PF00169">
    <property type="entry name" value="PH"/>
    <property type="match status" value="1"/>
</dbReference>
<dbReference type="InterPro" id="IPR039143">
    <property type="entry name" value="GNPNAT1-like"/>
</dbReference>
<dbReference type="PANTHER" id="PTHR13355:SF11">
    <property type="entry name" value="GLUCOSAMINE 6-PHOSPHATE N-ACETYLTRANSFERASE"/>
    <property type="match status" value="1"/>
</dbReference>
<evidence type="ECO:0000313" key="4">
    <source>
        <dbReference type="RefSeq" id="XP_022332811.1"/>
    </source>
</evidence>
<accession>A0A8B8E0Q2</accession>
<proteinExistence type="inferred from homology"/>
<keyword evidence="1" id="KW-0808">Transferase</keyword>
<evidence type="ECO:0000259" key="2">
    <source>
        <dbReference type="PROSITE" id="PS50003"/>
    </source>
</evidence>
<dbReference type="RefSeq" id="XP_022332811.1">
    <property type="nucleotide sequence ID" value="XM_022477103.1"/>
</dbReference>
<sequence>MPSRVGSAAVGEAINSPRELAPIVKEGYLWKRGEYIRNWRARYYTLRADGSFLGFKSKIESHASGEIQNDFMLQQDVTVVAEEKPKPNTFIVQGVILRGMPVDRMYNVESSEDREEWINAIRGVVDGLKSGNWKNLFNEFGEREMSMYDVSLLNYLSERKHNLPANWTVRPLQLSDYNKGFLELLSQKNDVGNISRSEFSSLFHKMASSPPSYFVTVVEDTSSNRVIATATLFTEFQFNHSNHMIGWIRDFVIDDLEDKTRLKDLLSNLLMDLGEKTGHIRIENSSMFQNNKDGEI</sequence>
<feature type="domain" description="PH" evidence="2">
    <location>
        <begin position="22"/>
        <end position="126"/>
    </location>
</feature>
<dbReference type="InterPro" id="IPR011993">
    <property type="entry name" value="PH-like_dom_sf"/>
</dbReference>
<dbReference type="GO" id="GO:0004343">
    <property type="term" value="F:glucosamine 6-phosphate N-acetyltransferase activity"/>
    <property type="evidence" value="ECO:0007669"/>
    <property type="project" value="UniProtKB-UniRule"/>
</dbReference>
<dbReference type="Gene3D" id="2.30.29.30">
    <property type="entry name" value="Pleckstrin-homology domain (PH domain)/Phosphotyrosine-binding domain (PTB)"/>
    <property type="match status" value="1"/>
</dbReference>
<dbReference type="SUPFAM" id="SSF50729">
    <property type="entry name" value="PH domain-like"/>
    <property type="match status" value="1"/>
</dbReference>
<dbReference type="GeneID" id="111130270"/>
<dbReference type="KEGG" id="cvn:111130270"/>
<dbReference type="UniPathway" id="UPA00113">
    <property type="reaction ID" value="UER00529"/>
</dbReference>
<dbReference type="InterPro" id="IPR001849">
    <property type="entry name" value="PH_domain"/>
</dbReference>
<dbReference type="GO" id="GO:0006048">
    <property type="term" value="P:UDP-N-acetylglucosamine biosynthetic process"/>
    <property type="evidence" value="ECO:0007669"/>
    <property type="project" value="UniProtKB-UniRule"/>
</dbReference>
<dbReference type="EC" id="2.3.1.4" evidence="1"/>
<keyword evidence="1" id="KW-0012">Acyltransferase</keyword>
<dbReference type="SMART" id="SM00233">
    <property type="entry name" value="PH"/>
    <property type="match status" value="1"/>
</dbReference>
<organism evidence="3 4">
    <name type="scientific">Crassostrea virginica</name>
    <name type="common">Eastern oyster</name>
    <dbReference type="NCBI Taxonomy" id="6565"/>
    <lineage>
        <taxon>Eukaryota</taxon>
        <taxon>Metazoa</taxon>
        <taxon>Spiralia</taxon>
        <taxon>Lophotrochozoa</taxon>
        <taxon>Mollusca</taxon>
        <taxon>Bivalvia</taxon>
        <taxon>Autobranchia</taxon>
        <taxon>Pteriomorphia</taxon>
        <taxon>Ostreida</taxon>
        <taxon>Ostreoidea</taxon>
        <taxon>Ostreidae</taxon>
        <taxon>Crassostrea</taxon>
    </lineage>
</organism>
<name>A0A8B8E0Q2_CRAVI</name>
<comment type="similarity">
    <text evidence="1">Belongs to the acetyltransferase family. GNA1 subfamily.</text>
</comment>
<gene>
    <name evidence="4" type="primary">LOC111130270</name>
</gene>
<keyword evidence="3" id="KW-1185">Reference proteome</keyword>
<protein>
    <recommendedName>
        <fullName evidence="1">Glucosamine 6-phosphate N-acetyltransferase</fullName>
        <ecNumber evidence="1">2.3.1.4</ecNumber>
    </recommendedName>
</protein>